<proteinExistence type="predicted"/>
<evidence type="ECO:0000313" key="4">
    <source>
        <dbReference type="EMBL" id="XDV68022.1"/>
    </source>
</evidence>
<dbReference type="PROSITE" id="PS51841">
    <property type="entry name" value="LTD"/>
    <property type="match status" value="1"/>
</dbReference>
<dbReference type="InterPro" id="IPR006311">
    <property type="entry name" value="TAT_signal"/>
</dbReference>
<dbReference type="InterPro" id="IPR036415">
    <property type="entry name" value="Lamin_tail_dom_sf"/>
</dbReference>
<protein>
    <submittedName>
        <fullName evidence="4">Lamin tail domain-containing protein</fullName>
    </submittedName>
</protein>
<sequence length="161" mass="18126">MSASLATRRVVATFLAAGALVGAAALPAAAADDHRRDHRAPHSSIVIGDVQYDSPGRNDRSARALNGEWVEVKNTGRHSVNLRGFTLTDRQGNRYRFNDFRLDGRSSVKVHTGRGRDTRHDVYQDRREQVWDERDSATLRDNRGNVVDSDSWNGRRQHRHG</sequence>
<gene>
    <name evidence="4" type="ORF">AB5J51_36395</name>
</gene>
<dbReference type="RefSeq" id="WP_053787372.1">
    <property type="nucleotide sequence ID" value="NZ_CP165727.1"/>
</dbReference>
<dbReference type="EMBL" id="CP165727">
    <property type="protein sequence ID" value="XDV68022.1"/>
    <property type="molecule type" value="Genomic_DNA"/>
</dbReference>
<dbReference type="Gene3D" id="2.60.40.1260">
    <property type="entry name" value="Lamin Tail domain"/>
    <property type="match status" value="1"/>
</dbReference>
<dbReference type="Pfam" id="PF00932">
    <property type="entry name" value="LTD"/>
    <property type="match status" value="1"/>
</dbReference>
<feature type="domain" description="LTD" evidence="3">
    <location>
        <begin position="33"/>
        <end position="154"/>
    </location>
</feature>
<evidence type="ECO:0000259" key="3">
    <source>
        <dbReference type="PROSITE" id="PS51841"/>
    </source>
</evidence>
<evidence type="ECO:0000256" key="2">
    <source>
        <dbReference type="SAM" id="SignalP"/>
    </source>
</evidence>
<reference evidence="4" key="1">
    <citation type="submission" date="2024-08" db="EMBL/GenBank/DDBJ databases">
        <authorList>
            <person name="Yu S.T."/>
        </authorList>
    </citation>
    <scope>NUCLEOTIDE SEQUENCE</scope>
    <source>
        <strain evidence="4">R33</strain>
    </source>
</reference>
<feature type="region of interest" description="Disordered" evidence="1">
    <location>
        <begin position="142"/>
        <end position="161"/>
    </location>
</feature>
<keyword evidence="2" id="KW-0732">Signal</keyword>
<feature type="signal peptide" evidence="2">
    <location>
        <begin position="1"/>
        <end position="30"/>
    </location>
</feature>
<dbReference type="PROSITE" id="PS51318">
    <property type="entry name" value="TAT"/>
    <property type="match status" value="1"/>
</dbReference>
<name>A0AB39YG01_9ACTN</name>
<dbReference type="InterPro" id="IPR001322">
    <property type="entry name" value="Lamin_tail_dom"/>
</dbReference>
<dbReference type="AlphaFoldDB" id="A0AB39YG01"/>
<dbReference type="SUPFAM" id="SSF74853">
    <property type="entry name" value="Lamin A/C globular tail domain"/>
    <property type="match status" value="1"/>
</dbReference>
<feature type="chain" id="PRO_5044297422" evidence="2">
    <location>
        <begin position="31"/>
        <end position="161"/>
    </location>
</feature>
<organism evidence="4">
    <name type="scientific">Streptomyces sp. R33</name>
    <dbReference type="NCBI Taxonomy" id="3238629"/>
    <lineage>
        <taxon>Bacteria</taxon>
        <taxon>Bacillati</taxon>
        <taxon>Actinomycetota</taxon>
        <taxon>Actinomycetes</taxon>
        <taxon>Kitasatosporales</taxon>
        <taxon>Streptomycetaceae</taxon>
        <taxon>Streptomyces</taxon>
    </lineage>
</organism>
<accession>A0AB39YG01</accession>
<evidence type="ECO:0000256" key="1">
    <source>
        <dbReference type="SAM" id="MobiDB-lite"/>
    </source>
</evidence>